<reference evidence="1 2" key="1">
    <citation type="journal article" date="2016" name="Nat. Commun.">
        <title>Thousands of microbial genomes shed light on interconnected biogeochemical processes in an aquifer system.</title>
        <authorList>
            <person name="Anantharaman K."/>
            <person name="Brown C.T."/>
            <person name="Hug L.A."/>
            <person name="Sharon I."/>
            <person name="Castelle C.J."/>
            <person name="Probst A.J."/>
            <person name="Thomas B.C."/>
            <person name="Singh A."/>
            <person name="Wilkins M.J."/>
            <person name="Karaoz U."/>
            <person name="Brodie E.L."/>
            <person name="Williams K.H."/>
            <person name="Hubbard S.S."/>
            <person name="Banfield J.F."/>
        </authorList>
    </citation>
    <scope>NUCLEOTIDE SEQUENCE [LARGE SCALE GENOMIC DNA]</scope>
</reference>
<dbReference type="Proteomes" id="UP000176233">
    <property type="component" value="Unassembled WGS sequence"/>
</dbReference>
<sequence length="104" mass="12011">MLTPIKQTKEEIFQRRKEIEQELLELVQQTGSDFGFDDVKQIIYDEEDQDDLMKIVAMFDLGGDASGLENILELANDAWNYFPHKALNGLSPAEMALEYQQKQK</sequence>
<evidence type="ECO:0000313" key="2">
    <source>
        <dbReference type="Proteomes" id="UP000176233"/>
    </source>
</evidence>
<proteinExistence type="predicted"/>
<protein>
    <submittedName>
        <fullName evidence="1">Uncharacterized protein</fullName>
    </submittedName>
</protein>
<comment type="caution">
    <text evidence="1">The sequence shown here is derived from an EMBL/GenBank/DDBJ whole genome shotgun (WGS) entry which is preliminary data.</text>
</comment>
<gene>
    <name evidence="1" type="ORF">A2660_02005</name>
</gene>
<name>A0A1F5NQD8_9BACT</name>
<dbReference type="EMBL" id="MFEJ01000029">
    <property type="protein sequence ID" value="OGE79744.1"/>
    <property type="molecule type" value="Genomic_DNA"/>
</dbReference>
<organism evidence="1 2">
    <name type="scientific">Candidatus Doudnabacteria bacterium RIFCSPHIGHO2_01_FULL_45_18</name>
    <dbReference type="NCBI Taxonomy" id="1817823"/>
    <lineage>
        <taxon>Bacteria</taxon>
        <taxon>Candidatus Doudnaibacteriota</taxon>
    </lineage>
</organism>
<dbReference type="AlphaFoldDB" id="A0A1F5NQD8"/>
<evidence type="ECO:0000313" key="1">
    <source>
        <dbReference type="EMBL" id="OGE79744.1"/>
    </source>
</evidence>
<accession>A0A1F5NQD8</accession>